<name>A0A1I4IWL0_9BACI</name>
<evidence type="ECO:0000256" key="1">
    <source>
        <dbReference type="ARBA" id="ARBA00001974"/>
    </source>
</evidence>
<dbReference type="PANTHER" id="PTHR13847:SF286">
    <property type="entry name" value="D-AMINO ACID DEHYDROGENASE"/>
    <property type="match status" value="1"/>
</dbReference>
<dbReference type="SUPFAM" id="SSF51905">
    <property type="entry name" value="FAD/NAD(P)-binding domain"/>
    <property type="match status" value="1"/>
</dbReference>
<dbReference type="RefSeq" id="WP_091482065.1">
    <property type="nucleotide sequence ID" value="NZ_FOTR01000002.1"/>
</dbReference>
<evidence type="ECO:0000256" key="3">
    <source>
        <dbReference type="ARBA" id="ARBA00022630"/>
    </source>
</evidence>
<feature type="domain" description="FAD dependent oxidoreductase" evidence="5">
    <location>
        <begin position="5"/>
        <end position="329"/>
    </location>
</feature>
<dbReference type="GO" id="GO:0016491">
    <property type="term" value="F:oxidoreductase activity"/>
    <property type="evidence" value="ECO:0007669"/>
    <property type="project" value="UniProtKB-KW"/>
</dbReference>
<protein>
    <submittedName>
        <fullName evidence="6">D-amino-acid dehydrogenase</fullName>
    </submittedName>
</protein>
<dbReference type="STRING" id="334253.SAMN04487943_102323"/>
<dbReference type="PANTHER" id="PTHR13847">
    <property type="entry name" value="SARCOSINE DEHYDROGENASE-RELATED"/>
    <property type="match status" value="1"/>
</dbReference>
<accession>A0A1I4IWL0</accession>
<keyword evidence="4" id="KW-0560">Oxidoreductase</keyword>
<dbReference type="Pfam" id="PF01266">
    <property type="entry name" value="DAO"/>
    <property type="match status" value="1"/>
</dbReference>
<dbReference type="Proteomes" id="UP000198565">
    <property type="component" value="Unassembled WGS sequence"/>
</dbReference>
<evidence type="ECO:0000313" key="6">
    <source>
        <dbReference type="EMBL" id="SFL58373.1"/>
    </source>
</evidence>
<dbReference type="Gene3D" id="3.30.9.10">
    <property type="entry name" value="D-Amino Acid Oxidase, subunit A, domain 2"/>
    <property type="match status" value="1"/>
</dbReference>
<evidence type="ECO:0000313" key="7">
    <source>
        <dbReference type="Proteomes" id="UP000198565"/>
    </source>
</evidence>
<dbReference type="Gene3D" id="3.50.50.60">
    <property type="entry name" value="FAD/NAD(P)-binding domain"/>
    <property type="match status" value="1"/>
</dbReference>
<comment type="cofactor">
    <cofactor evidence="1">
        <name>FAD</name>
        <dbReference type="ChEBI" id="CHEBI:57692"/>
    </cofactor>
</comment>
<keyword evidence="7" id="KW-1185">Reference proteome</keyword>
<sequence length="346" mass="38429">MSTFTVIGGGIAGASIAYHLAKTGNTVTVFDRSDNGQATSASAGIICPWVSQRRNKKWYRLVQEGARYYPDFIQELEETTKQSTGYIRSGAICLFKDDRIQQLAYERISAKQEASPEMGEVRKLTKAEVKEMHPHLTTAYPAVFVEGGGQISGDSLLSALKEGIRLHGGKWIQQDVKPEDGEGTVIYTAGAWASECYQLPLVRHQRAELLHLKLENEYHKNETPVVMGLGPMYIVGTDTKQFAIGTTHEDTTDFTVAPSEENQQYLHNEATRYFPETNIQDQFMAVGLRPFTRDSLPYIGWTKDHVFAVNGLGSSGLTAAPVIGREVAAYLTDKETVLNLDDYAYF</sequence>
<proteinExistence type="inferred from homology"/>
<dbReference type="EMBL" id="FOTR01000002">
    <property type="protein sequence ID" value="SFL58373.1"/>
    <property type="molecule type" value="Genomic_DNA"/>
</dbReference>
<comment type="similarity">
    <text evidence="2">Belongs to the DadA oxidoreductase family.</text>
</comment>
<keyword evidence="3" id="KW-0285">Flavoprotein</keyword>
<gene>
    <name evidence="6" type="ORF">SAMN04487943_102323</name>
</gene>
<reference evidence="7" key="1">
    <citation type="submission" date="2016-10" db="EMBL/GenBank/DDBJ databases">
        <authorList>
            <person name="Varghese N."/>
            <person name="Submissions S."/>
        </authorList>
    </citation>
    <scope>NUCLEOTIDE SEQUENCE [LARGE SCALE GENOMIC DNA]</scope>
    <source>
        <strain evidence="7">CGMCC 1.4250</strain>
    </source>
</reference>
<organism evidence="6 7">
    <name type="scientific">Gracilibacillus orientalis</name>
    <dbReference type="NCBI Taxonomy" id="334253"/>
    <lineage>
        <taxon>Bacteria</taxon>
        <taxon>Bacillati</taxon>
        <taxon>Bacillota</taxon>
        <taxon>Bacilli</taxon>
        <taxon>Bacillales</taxon>
        <taxon>Bacillaceae</taxon>
        <taxon>Gracilibacillus</taxon>
    </lineage>
</organism>
<dbReference type="InterPro" id="IPR036188">
    <property type="entry name" value="FAD/NAD-bd_sf"/>
</dbReference>
<dbReference type="OrthoDB" id="9805337at2"/>
<dbReference type="GO" id="GO:0005737">
    <property type="term" value="C:cytoplasm"/>
    <property type="evidence" value="ECO:0007669"/>
    <property type="project" value="TreeGrafter"/>
</dbReference>
<evidence type="ECO:0000256" key="2">
    <source>
        <dbReference type="ARBA" id="ARBA00009410"/>
    </source>
</evidence>
<dbReference type="SUPFAM" id="SSF54373">
    <property type="entry name" value="FAD-linked reductases, C-terminal domain"/>
    <property type="match status" value="1"/>
</dbReference>
<evidence type="ECO:0000256" key="4">
    <source>
        <dbReference type="ARBA" id="ARBA00023002"/>
    </source>
</evidence>
<evidence type="ECO:0000259" key="5">
    <source>
        <dbReference type="Pfam" id="PF01266"/>
    </source>
</evidence>
<dbReference type="AlphaFoldDB" id="A0A1I4IWL0"/>
<dbReference type="InterPro" id="IPR006076">
    <property type="entry name" value="FAD-dep_OxRdtase"/>
</dbReference>